<feature type="region of interest" description="Disordered" evidence="2">
    <location>
        <begin position="26"/>
        <end position="61"/>
    </location>
</feature>
<dbReference type="Pfam" id="PF13879">
    <property type="entry name" value="Hmw_CFAP97"/>
    <property type="match status" value="1"/>
</dbReference>
<feature type="region of interest" description="Disordered" evidence="2">
    <location>
        <begin position="152"/>
        <end position="180"/>
    </location>
</feature>
<dbReference type="PANTHER" id="PTHR23035:SF1">
    <property type="entry name" value="CILIA- AND FLAGELLA-ASSOCIATED PROTEIN 97"/>
    <property type="match status" value="1"/>
</dbReference>
<sequence>MGNRVNSSDRNLIVFDCQSTDSDLIGMSGHTGENMPRANGTDDYEDDFESISSSSSSSDLTEISTTSLSSNTFQLRFNCRGFPLICVERALVCDKRKSTPSHRQIRCSVEPRNQSQQHVCGRKNRVNMSFSNEETRKIVRENQILLRKIMAQSNSKKADGDQPARAKSSAHVNRMRQQQKINRENHILLQKIQNAKSRTHLN</sequence>
<dbReference type="PANTHER" id="PTHR23035">
    <property type="entry name" value="CILIA- AND FLAGELLA-ASSOCIATED PROTEIN 97-RELATED"/>
    <property type="match status" value="1"/>
</dbReference>
<comment type="similarity">
    <text evidence="1">Belongs to the CFAP97 family.</text>
</comment>
<evidence type="ECO:0000256" key="1">
    <source>
        <dbReference type="ARBA" id="ARBA00008315"/>
    </source>
</evidence>
<dbReference type="AlphaFoldDB" id="A0A0K8S9F4"/>
<dbReference type="InterPro" id="IPR038791">
    <property type="entry name" value="Cfap97/Hemingway"/>
</dbReference>
<evidence type="ECO:0000256" key="2">
    <source>
        <dbReference type="SAM" id="MobiDB-lite"/>
    </source>
</evidence>
<proteinExistence type="inferred from homology"/>
<dbReference type="GO" id="GO:0007283">
    <property type="term" value="P:spermatogenesis"/>
    <property type="evidence" value="ECO:0007669"/>
    <property type="project" value="TreeGrafter"/>
</dbReference>
<organism evidence="3">
    <name type="scientific">Lygus hesperus</name>
    <name type="common">Western plant bug</name>
    <dbReference type="NCBI Taxonomy" id="30085"/>
    <lineage>
        <taxon>Eukaryota</taxon>
        <taxon>Metazoa</taxon>
        <taxon>Ecdysozoa</taxon>
        <taxon>Arthropoda</taxon>
        <taxon>Hexapoda</taxon>
        <taxon>Insecta</taxon>
        <taxon>Pterygota</taxon>
        <taxon>Neoptera</taxon>
        <taxon>Paraneoptera</taxon>
        <taxon>Hemiptera</taxon>
        <taxon>Heteroptera</taxon>
        <taxon>Panheteroptera</taxon>
        <taxon>Cimicomorpha</taxon>
        <taxon>Miridae</taxon>
        <taxon>Mirini</taxon>
        <taxon>Lygus</taxon>
    </lineage>
</organism>
<accession>A0A0K8S9F4</accession>
<reference evidence="3" key="1">
    <citation type="submission" date="2014-09" db="EMBL/GenBank/DDBJ databases">
        <authorList>
            <person name="Magalhaes I.L.F."/>
            <person name="Oliveira U."/>
            <person name="Santos F.R."/>
            <person name="Vidigal T.H.D.A."/>
            <person name="Brescovit A.D."/>
            <person name="Santos A.J."/>
        </authorList>
    </citation>
    <scope>NUCLEOTIDE SEQUENCE</scope>
</reference>
<name>A0A0K8S9F4_LYGHE</name>
<protein>
    <submittedName>
        <fullName evidence="3">Uncharacterized protein</fullName>
    </submittedName>
</protein>
<dbReference type="InterPro" id="IPR029488">
    <property type="entry name" value="Hmw/CFAP97"/>
</dbReference>
<feature type="compositionally biased region" description="Low complexity" evidence="2">
    <location>
        <begin position="50"/>
        <end position="61"/>
    </location>
</feature>
<evidence type="ECO:0000313" key="3">
    <source>
        <dbReference type="EMBL" id="JAG49789.1"/>
    </source>
</evidence>
<dbReference type="EMBL" id="GBRD01016037">
    <property type="protein sequence ID" value="JAG49789.1"/>
    <property type="molecule type" value="Transcribed_RNA"/>
</dbReference>